<evidence type="ECO:0000313" key="1">
    <source>
        <dbReference type="EMBL" id="CDW58949.1"/>
    </source>
</evidence>
<sequence>MTSTLLKTRNCIPATAARLDCYMASLRKVKRKIYRRLYPVMMVLPDGSAIMVRFNEPRQIIKLPVDLSSLSEAERRERLAARRPTKKEAVSDISTSYSHKNYAFLWKKDTHVSKHVFLPCFTWGIGMR</sequence>
<dbReference type="GO" id="GO:0005762">
    <property type="term" value="C:mitochondrial large ribosomal subunit"/>
    <property type="evidence" value="ECO:0007669"/>
    <property type="project" value="InterPro"/>
</dbReference>
<keyword evidence="2" id="KW-1185">Reference proteome</keyword>
<dbReference type="InterPro" id="IPR044884">
    <property type="entry name" value="Ribosomal_mL55_sf"/>
</dbReference>
<gene>
    <name evidence="1" type="ORF">TTRE_0000727801</name>
</gene>
<dbReference type="STRING" id="36087.A0A077ZGK7"/>
<dbReference type="Proteomes" id="UP000030665">
    <property type="component" value="Unassembled WGS sequence"/>
</dbReference>
<protein>
    <submittedName>
        <fullName evidence="1">Mitoc L55 domain containing protein</fullName>
    </submittedName>
</protein>
<proteinExistence type="predicted"/>
<dbReference type="GO" id="GO:0003735">
    <property type="term" value="F:structural constituent of ribosome"/>
    <property type="evidence" value="ECO:0007669"/>
    <property type="project" value="InterPro"/>
</dbReference>
<evidence type="ECO:0000313" key="2">
    <source>
        <dbReference type="Proteomes" id="UP000030665"/>
    </source>
</evidence>
<dbReference type="AlphaFoldDB" id="A0A077ZGK7"/>
<name>A0A077ZGK7_TRITR</name>
<dbReference type="PANTHER" id="PTHR34095">
    <property type="entry name" value="39S RIBOSOMAL PROTEIN L55, MITOCHONDRIAL"/>
    <property type="match status" value="1"/>
</dbReference>
<accession>A0A077ZGK7</accession>
<reference evidence="1" key="1">
    <citation type="submission" date="2014-01" db="EMBL/GenBank/DDBJ databases">
        <authorList>
            <person name="Aslett M."/>
        </authorList>
    </citation>
    <scope>NUCLEOTIDE SEQUENCE</scope>
</reference>
<dbReference type="InterPro" id="IPR018615">
    <property type="entry name" value="Ribosomal_mL55"/>
</dbReference>
<dbReference type="OrthoDB" id="9986315at2759"/>
<reference evidence="1" key="2">
    <citation type="submission" date="2014-03" db="EMBL/GenBank/DDBJ databases">
        <title>The whipworm genome and dual-species transcriptomics of an intimate host-pathogen interaction.</title>
        <authorList>
            <person name="Foth B.J."/>
            <person name="Tsai I.J."/>
            <person name="Reid A.J."/>
            <person name="Bancroft A.J."/>
            <person name="Nichol S."/>
            <person name="Tracey A."/>
            <person name="Holroyd N."/>
            <person name="Cotton J.A."/>
            <person name="Stanley E.J."/>
            <person name="Zarowiecki M."/>
            <person name="Liu J.Z."/>
            <person name="Huckvale T."/>
            <person name="Cooper P.J."/>
            <person name="Grencis R.K."/>
            <person name="Berriman M."/>
        </authorList>
    </citation>
    <scope>NUCLEOTIDE SEQUENCE [LARGE SCALE GENOMIC DNA]</scope>
</reference>
<organism evidence="1 2">
    <name type="scientific">Trichuris trichiura</name>
    <name type="common">Whipworm</name>
    <name type="synonym">Trichocephalus trichiurus</name>
    <dbReference type="NCBI Taxonomy" id="36087"/>
    <lineage>
        <taxon>Eukaryota</taxon>
        <taxon>Metazoa</taxon>
        <taxon>Ecdysozoa</taxon>
        <taxon>Nematoda</taxon>
        <taxon>Enoplea</taxon>
        <taxon>Dorylaimia</taxon>
        <taxon>Trichinellida</taxon>
        <taxon>Trichuridae</taxon>
        <taxon>Trichuris</taxon>
    </lineage>
</organism>
<dbReference type="Gene3D" id="6.20.130.20">
    <property type="entry name" value="Mitochondrial ribosomal protein L55"/>
    <property type="match status" value="1"/>
</dbReference>
<dbReference type="EMBL" id="HG806461">
    <property type="protein sequence ID" value="CDW58949.1"/>
    <property type="molecule type" value="Genomic_DNA"/>
</dbReference>
<dbReference type="PANTHER" id="PTHR34095:SF1">
    <property type="entry name" value="LARGE RIBOSOMAL SUBUNIT PROTEIN ML55"/>
    <property type="match status" value="1"/>
</dbReference>
<dbReference type="GO" id="GO:0006412">
    <property type="term" value="P:translation"/>
    <property type="evidence" value="ECO:0007669"/>
    <property type="project" value="TreeGrafter"/>
</dbReference>
<dbReference type="Pfam" id="PF09776">
    <property type="entry name" value="Mitoc_L55"/>
    <property type="match status" value="1"/>
</dbReference>